<sequence>MAAFIEVRTTVEGHEKAAVLAHEILGADLATSIDIDEVPSPSSSAETSTWRLTLITTDAHAPAMEALIRSAGPAGPIESRPVTYDIDNYPDWMPGHP</sequence>
<evidence type="ECO:0000313" key="2">
    <source>
        <dbReference type="Proteomes" id="UP000199361"/>
    </source>
</evidence>
<dbReference type="SUPFAM" id="SSF54913">
    <property type="entry name" value="GlnB-like"/>
    <property type="match status" value="1"/>
</dbReference>
<dbReference type="OrthoDB" id="3541583at2"/>
<evidence type="ECO:0000313" key="1">
    <source>
        <dbReference type="EMBL" id="SET20577.1"/>
    </source>
</evidence>
<name>A0A1I0CMW2_9ACTN</name>
<organism evidence="1 2">
    <name type="scientific">Nonomuraea wenchangensis</name>
    <dbReference type="NCBI Taxonomy" id="568860"/>
    <lineage>
        <taxon>Bacteria</taxon>
        <taxon>Bacillati</taxon>
        <taxon>Actinomycetota</taxon>
        <taxon>Actinomycetes</taxon>
        <taxon>Streptosporangiales</taxon>
        <taxon>Streptosporangiaceae</taxon>
        <taxon>Nonomuraea</taxon>
    </lineage>
</organism>
<accession>A0A1I0CMW2</accession>
<evidence type="ECO:0008006" key="3">
    <source>
        <dbReference type="Google" id="ProtNLM"/>
    </source>
</evidence>
<gene>
    <name evidence="1" type="ORF">SAMN05421811_102370</name>
</gene>
<dbReference type="RefSeq" id="WP_091077984.1">
    <property type="nucleotide sequence ID" value="NZ_FOHX01000002.1"/>
</dbReference>
<proteinExistence type="predicted"/>
<dbReference type="InterPro" id="IPR011322">
    <property type="entry name" value="N-reg_PII-like_a/b"/>
</dbReference>
<dbReference type="AlphaFoldDB" id="A0A1I0CMW2"/>
<dbReference type="Proteomes" id="UP000199361">
    <property type="component" value="Unassembled WGS sequence"/>
</dbReference>
<dbReference type="EMBL" id="FOHX01000002">
    <property type="protein sequence ID" value="SET20577.1"/>
    <property type="molecule type" value="Genomic_DNA"/>
</dbReference>
<protein>
    <recommendedName>
        <fullName evidence="3">Divalent cation tolerance protein</fullName>
    </recommendedName>
</protein>
<keyword evidence="2" id="KW-1185">Reference proteome</keyword>
<reference evidence="1 2" key="1">
    <citation type="submission" date="2016-10" db="EMBL/GenBank/DDBJ databases">
        <authorList>
            <person name="de Groot N.N."/>
        </authorList>
    </citation>
    <scope>NUCLEOTIDE SEQUENCE [LARGE SCALE GENOMIC DNA]</scope>
    <source>
        <strain evidence="1 2">CGMCC 4.5598</strain>
    </source>
</reference>